<gene>
    <name evidence="6" type="ORF">JOF29_003866</name>
</gene>
<evidence type="ECO:0000313" key="7">
    <source>
        <dbReference type="Proteomes" id="UP000755585"/>
    </source>
</evidence>
<dbReference type="InterPro" id="IPR058626">
    <property type="entry name" value="MdtA-like_b-barrel"/>
</dbReference>
<dbReference type="PANTHER" id="PTHR32347">
    <property type="entry name" value="EFFLUX SYSTEM COMPONENT YKNX-RELATED"/>
    <property type="match status" value="1"/>
</dbReference>
<feature type="region of interest" description="Disordered" evidence="3">
    <location>
        <begin position="415"/>
        <end position="462"/>
    </location>
</feature>
<organism evidence="6 7">
    <name type="scientific">Kribbella aluminosa</name>
    <dbReference type="NCBI Taxonomy" id="416017"/>
    <lineage>
        <taxon>Bacteria</taxon>
        <taxon>Bacillati</taxon>
        <taxon>Actinomycetota</taxon>
        <taxon>Actinomycetes</taxon>
        <taxon>Propionibacteriales</taxon>
        <taxon>Kribbellaceae</taxon>
        <taxon>Kribbella</taxon>
    </lineage>
</organism>
<keyword evidence="7" id="KW-1185">Reference proteome</keyword>
<feature type="compositionally biased region" description="Gly residues" evidence="3">
    <location>
        <begin position="229"/>
        <end position="249"/>
    </location>
</feature>
<dbReference type="Gene3D" id="2.40.30.170">
    <property type="match status" value="1"/>
</dbReference>
<evidence type="ECO:0000259" key="5">
    <source>
        <dbReference type="Pfam" id="PF25944"/>
    </source>
</evidence>
<feature type="compositionally biased region" description="Low complexity" evidence="3">
    <location>
        <begin position="250"/>
        <end position="265"/>
    </location>
</feature>
<feature type="compositionally biased region" description="Gly residues" evidence="3">
    <location>
        <begin position="431"/>
        <end position="462"/>
    </location>
</feature>
<feature type="transmembrane region" description="Helical" evidence="4">
    <location>
        <begin position="12"/>
        <end position="33"/>
    </location>
</feature>
<dbReference type="RefSeq" id="WP_209695479.1">
    <property type="nucleotide sequence ID" value="NZ_BAAAVU010000014.1"/>
</dbReference>
<dbReference type="EMBL" id="JAGINT010000001">
    <property type="protein sequence ID" value="MBP2352783.1"/>
    <property type="molecule type" value="Genomic_DNA"/>
</dbReference>
<keyword evidence="4" id="KW-0472">Membrane</keyword>
<feature type="domain" description="Multidrug resistance protein MdtA-like beta-barrel" evidence="5">
    <location>
        <begin position="278"/>
        <end position="354"/>
    </location>
</feature>
<accession>A0ABS4UMC9</accession>
<keyword evidence="4" id="KW-1133">Transmembrane helix</keyword>
<name>A0ABS4UMC9_9ACTN</name>
<evidence type="ECO:0000313" key="6">
    <source>
        <dbReference type="EMBL" id="MBP2352783.1"/>
    </source>
</evidence>
<evidence type="ECO:0000256" key="2">
    <source>
        <dbReference type="ARBA" id="ARBA00023054"/>
    </source>
</evidence>
<comment type="caution">
    <text evidence="6">The sequence shown here is derived from an EMBL/GenBank/DDBJ whole genome shotgun (WGS) entry which is preliminary data.</text>
</comment>
<feature type="compositionally biased region" description="Low complexity" evidence="3">
    <location>
        <begin position="143"/>
        <end position="174"/>
    </location>
</feature>
<dbReference type="Gene3D" id="2.40.420.20">
    <property type="match status" value="1"/>
</dbReference>
<evidence type="ECO:0000256" key="3">
    <source>
        <dbReference type="SAM" id="MobiDB-lite"/>
    </source>
</evidence>
<protein>
    <submittedName>
        <fullName evidence="6">Macrolide-specific efflux system membrane fusion protein</fullName>
    </submittedName>
</protein>
<dbReference type="Proteomes" id="UP000755585">
    <property type="component" value="Unassembled WGS sequence"/>
</dbReference>
<dbReference type="Pfam" id="PF25944">
    <property type="entry name" value="Beta-barrel_RND"/>
    <property type="match status" value="1"/>
</dbReference>
<dbReference type="Gene3D" id="2.40.50.100">
    <property type="match status" value="1"/>
</dbReference>
<dbReference type="Gene3D" id="1.10.287.470">
    <property type="entry name" value="Helix hairpin bin"/>
    <property type="match status" value="1"/>
</dbReference>
<keyword evidence="4" id="KW-0812">Transmembrane</keyword>
<reference evidence="6 7" key="1">
    <citation type="submission" date="2021-03" db="EMBL/GenBank/DDBJ databases">
        <title>Sequencing the genomes of 1000 actinobacteria strains.</title>
        <authorList>
            <person name="Klenk H.-P."/>
        </authorList>
    </citation>
    <scope>NUCLEOTIDE SEQUENCE [LARGE SCALE GENOMIC DNA]</scope>
    <source>
        <strain evidence="6 7">DSM 18824</strain>
    </source>
</reference>
<sequence>MVLPRHKLRGLSFVNVALVAIVLVIGVTAYFLFFKKDPPAAGATRPSVAVQRGAVTASVSSSGTLQSSTTAAPQFETSGTVTQVLVKVGQVVAKGAAIAKIDPSGAERQLVIAQQNQIASANSVTAAEGSLSDAQNALTAAEAASASPSPTPTPSNGQQQTQSQSQGQSQGQSPEVAVSNAEAGLAKAKADKEQADQNVDAAEAAVAATTLKAPIAGTITAVNGAVGSASGGSSSGSGSGSSGGQGSTSGQGSSSTSSSTSSTSGTGFADIADLKSLQVVAAFAEADAIKIKAGQSATVTLNAEPGTTLTASLAAVSPTPTTTNGVVSYSATFSLAKLPANARIGQTANVTVQTAKAANALYVPSTAIATSGTTYTVTMADGSGSRDVKIGVRGDSYTQIVSGVNEGDQIELLQGSIGGTGTQTGQNRQGQLGGGQYPGGGAGGGLGRGTGSGAGGGGFGGR</sequence>
<feature type="region of interest" description="Disordered" evidence="3">
    <location>
        <begin position="139"/>
        <end position="194"/>
    </location>
</feature>
<evidence type="ECO:0000256" key="4">
    <source>
        <dbReference type="SAM" id="Phobius"/>
    </source>
</evidence>
<feature type="region of interest" description="Disordered" evidence="3">
    <location>
        <begin position="227"/>
        <end position="265"/>
    </location>
</feature>
<keyword evidence="2" id="KW-0175">Coiled coil</keyword>
<proteinExistence type="predicted"/>
<dbReference type="InterPro" id="IPR050465">
    <property type="entry name" value="UPF0194_transport"/>
</dbReference>
<evidence type="ECO:0000256" key="1">
    <source>
        <dbReference type="ARBA" id="ARBA00004196"/>
    </source>
</evidence>
<comment type="subcellular location">
    <subcellularLocation>
        <location evidence="1">Cell envelope</location>
    </subcellularLocation>
</comment>